<proteinExistence type="predicted"/>
<name>A0A9Q0GDS9_9ROSI</name>
<evidence type="ECO:0000313" key="2">
    <source>
        <dbReference type="EMBL" id="KAJ4846789.1"/>
    </source>
</evidence>
<keyword evidence="3" id="KW-1185">Reference proteome</keyword>
<accession>A0A9Q0GDS9</accession>
<comment type="caution">
    <text evidence="2">The sequence shown here is derived from an EMBL/GenBank/DDBJ whole genome shotgun (WGS) entry which is preliminary data.</text>
</comment>
<dbReference type="EMBL" id="JAKUCV010005648">
    <property type="protein sequence ID" value="KAJ4830388.1"/>
    <property type="molecule type" value="Genomic_DNA"/>
</dbReference>
<evidence type="ECO:0000313" key="3">
    <source>
        <dbReference type="Proteomes" id="UP001141552"/>
    </source>
</evidence>
<dbReference type="Proteomes" id="UP001141552">
    <property type="component" value="Unassembled WGS sequence"/>
</dbReference>
<dbReference type="EMBL" id="JAKUCV010001340">
    <property type="protein sequence ID" value="KAJ4846789.1"/>
    <property type="molecule type" value="Genomic_DNA"/>
</dbReference>
<evidence type="ECO:0000313" key="1">
    <source>
        <dbReference type="EMBL" id="KAJ4830388.1"/>
    </source>
</evidence>
<dbReference type="AlphaFoldDB" id="A0A9Q0GDS9"/>
<gene>
    <name evidence="1" type="ORF">Tsubulata_013093</name>
    <name evidence="2" type="ORF">Tsubulata_014103</name>
</gene>
<reference evidence="2" key="2">
    <citation type="journal article" date="2023" name="Plants (Basel)">
        <title>Annotation of the Turnera subulata (Passifloraceae) Draft Genome Reveals the S-Locus Evolved after the Divergence of Turneroideae from Passifloroideae in a Stepwise Manner.</title>
        <authorList>
            <person name="Henning P.M."/>
            <person name="Roalson E.H."/>
            <person name="Mir W."/>
            <person name="McCubbin A.G."/>
            <person name="Shore J.S."/>
        </authorList>
    </citation>
    <scope>NUCLEOTIDE SEQUENCE</scope>
    <source>
        <strain evidence="2">F60SS</strain>
    </source>
</reference>
<sequence>MDDGAIARFNRAKRIKILKGKRSANEGYKKSLLPATLNETTIARKKTKVVHNPGAQATNSVMTTGEQLMKP</sequence>
<reference evidence="2" key="1">
    <citation type="submission" date="2022-02" db="EMBL/GenBank/DDBJ databases">
        <authorList>
            <person name="Henning P.M."/>
            <person name="McCubbin A.G."/>
            <person name="Shore J.S."/>
        </authorList>
    </citation>
    <scope>NUCLEOTIDE SEQUENCE</scope>
    <source>
        <strain evidence="2">F60SS</strain>
        <tissue evidence="2">Leaves</tissue>
    </source>
</reference>
<protein>
    <submittedName>
        <fullName evidence="2">Uncharacterized protein</fullName>
    </submittedName>
</protein>
<organism evidence="2 3">
    <name type="scientific">Turnera subulata</name>
    <dbReference type="NCBI Taxonomy" id="218843"/>
    <lineage>
        <taxon>Eukaryota</taxon>
        <taxon>Viridiplantae</taxon>
        <taxon>Streptophyta</taxon>
        <taxon>Embryophyta</taxon>
        <taxon>Tracheophyta</taxon>
        <taxon>Spermatophyta</taxon>
        <taxon>Magnoliopsida</taxon>
        <taxon>eudicotyledons</taxon>
        <taxon>Gunneridae</taxon>
        <taxon>Pentapetalae</taxon>
        <taxon>rosids</taxon>
        <taxon>fabids</taxon>
        <taxon>Malpighiales</taxon>
        <taxon>Passifloraceae</taxon>
        <taxon>Turnera</taxon>
    </lineage>
</organism>